<sequence>MMLVRQVREQRSSFGTVILGGAPMNRRQLFLRAAAVSAAATAAPAVLPPLLAPAHAASGSLRRPLRPPARDEVAEAVTRAADHWISAHSDPGDNQWARATFFSGLMALHRVTGRARHLAYARSWAEKHDYALHGGVTTRHADDHNAGQAYLDLYEAEGSRDEAKIAAIEDSVHRMTFTDRPGKDDDWWWDDALHMAMPPFARLAVLRGEPAYADKLHRLYAHTKSVQGGPGLLDPATGLWYRDERFLPGGIASPGGDPVLWSRGNGWVAAGHVKTLTALAGGAAHTREYRRTLVRLLAALRAVQREDGFWNVNLADPGHLPGPETSGTAFFAYATAYALRAGLVPRKSYEPVLARAWHGLVTTALHADGFLGHVQGVGDRPESSQPVTYETTADFAVGAFLLAGAQLLTR</sequence>
<dbReference type="SUPFAM" id="SSF48208">
    <property type="entry name" value="Six-hairpin glycosidases"/>
    <property type="match status" value="1"/>
</dbReference>
<dbReference type="PROSITE" id="PS51318">
    <property type="entry name" value="TAT"/>
    <property type="match status" value="1"/>
</dbReference>
<dbReference type="Proteomes" id="UP001501447">
    <property type="component" value="Unassembled WGS sequence"/>
</dbReference>
<protein>
    <submittedName>
        <fullName evidence="2">Glycoside hydrolase family 88 protein</fullName>
    </submittedName>
</protein>
<comment type="caution">
    <text evidence="2">The sequence shown here is derived from an EMBL/GenBank/DDBJ whole genome shotgun (WGS) entry which is preliminary data.</text>
</comment>
<dbReference type="EMBL" id="BAAARJ010000015">
    <property type="protein sequence ID" value="GAA2625880.1"/>
    <property type="molecule type" value="Genomic_DNA"/>
</dbReference>
<name>A0ABN3QGW5_9ACTN</name>
<dbReference type="InterPro" id="IPR008928">
    <property type="entry name" value="6-hairpin_glycosidase_sf"/>
</dbReference>
<dbReference type="InterPro" id="IPR012341">
    <property type="entry name" value="6hp_glycosidase-like_sf"/>
</dbReference>
<dbReference type="PANTHER" id="PTHR33886">
    <property type="entry name" value="UNSATURATED RHAMNOGALACTURONAN HYDROLASE (EUROFUNG)"/>
    <property type="match status" value="1"/>
</dbReference>
<organism evidence="2 3">
    <name type="scientific">Streptomyces axinellae</name>
    <dbReference type="NCBI Taxonomy" id="552788"/>
    <lineage>
        <taxon>Bacteria</taxon>
        <taxon>Bacillati</taxon>
        <taxon>Actinomycetota</taxon>
        <taxon>Actinomycetes</taxon>
        <taxon>Kitasatosporales</taxon>
        <taxon>Streptomycetaceae</taxon>
        <taxon>Streptomyces</taxon>
    </lineage>
</organism>
<dbReference type="Pfam" id="PF07470">
    <property type="entry name" value="Glyco_hydro_88"/>
    <property type="match status" value="1"/>
</dbReference>
<dbReference type="GO" id="GO:0016787">
    <property type="term" value="F:hydrolase activity"/>
    <property type="evidence" value="ECO:0007669"/>
    <property type="project" value="UniProtKB-KW"/>
</dbReference>
<evidence type="ECO:0000313" key="3">
    <source>
        <dbReference type="Proteomes" id="UP001501447"/>
    </source>
</evidence>
<gene>
    <name evidence="2" type="ORF">GCM10009863_45790</name>
</gene>
<keyword evidence="1 2" id="KW-0378">Hydrolase</keyword>
<dbReference type="InterPro" id="IPR010905">
    <property type="entry name" value="Glyco_hydro_88"/>
</dbReference>
<dbReference type="Gene3D" id="1.50.10.10">
    <property type="match status" value="1"/>
</dbReference>
<dbReference type="PANTHER" id="PTHR33886:SF8">
    <property type="entry name" value="UNSATURATED RHAMNOGALACTURONAN HYDROLASE (EUROFUNG)"/>
    <property type="match status" value="1"/>
</dbReference>
<keyword evidence="3" id="KW-1185">Reference proteome</keyword>
<accession>A0ABN3QGW5</accession>
<dbReference type="InterPro" id="IPR006311">
    <property type="entry name" value="TAT_signal"/>
</dbReference>
<evidence type="ECO:0000313" key="2">
    <source>
        <dbReference type="EMBL" id="GAA2625880.1"/>
    </source>
</evidence>
<proteinExistence type="predicted"/>
<dbReference type="InterPro" id="IPR052043">
    <property type="entry name" value="PolySaccharide_Degr_Enz"/>
</dbReference>
<reference evidence="2 3" key="1">
    <citation type="journal article" date="2019" name="Int. J. Syst. Evol. Microbiol.">
        <title>The Global Catalogue of Microorganisms (GCM) 10K type strain sequencing project: providing services to taxonomists for standard genome sequencing and annotation.</title>
        <authorList>
            <consortium name="The Broad Institute Genomics Platform"/>
            <consortium name="The Broad Institute Genome Sequencing Center for Infectious Disease"/>
            <person name="Wu L."/>
            <person name="Ma J."/>
        </authorList>
    </citation>
    <scope>NUCLEOTIDE SEQUENCE [LARGE SCALE GENOMIC DNA]</scope>
    <source>
        <strain evidence="2 3">JCM 16373</strain>
    </source>
</reference>
<evidence type="ECO:0000256" key="1">
    <source>
        <dbReference type="ARBA" id="ARBA00022801"/>
    </source>
</evidence>